<gene>
    <name evidence="1" type="ORF">EG339_01795</name>
</gene>
<dbReference type="KEGG" id="cben:EG339_01795"/>
<organism evidence="1 2">
    <name type="scientific">Chryseobacterium bernardetii</name>
    <dbReference type="NCBI Taxonomy" id="1241978"/>
    <lineage>
        <taxon>Bacteria</taxon>
        <taxon>Pseudomonadati</taxon>
        <taxon>Bacteroidota</taxon>
        <taxon>Flavobacteriia</taxon>
        <taxon>Flavobacteriales</taxon>
        <taxon>Weeksellaceae</taxon>
        <taxon>Chryseobacterium group</taxon>
        <taxon>Chryseobacterium</taxon>
    </lineage>
</organism>
<protein>
    <submittedName>
        <fullName evidence="1">Uncharacterized protein</fullName>
    </submittedName>
</protein>
<evidence type="ECO:0000313" key="1">
    <source>
        <dbReference type="EMBL" id="AZB23446.1"/>
    </source>
</evidence>
<dbReference type="GeneID" id="99063534"/>
<sequence>MMLKYLRADVADYTDLLEIAKAQRVFTNITLILRRKKIKDLQQAVYLFFLPRSHGLIILQKLGSLTFFIRALVTNYSTMYNFIADKIFAP</sequence>
<reference evidence="2" key="1">
    <citation type="submission" date="2018-11" db="EMBL/GenBank/DDBJ databases">
        <title>Proposal to divide the Flavobacteriaceae and reorganize its genera based on Amino Acid Identity values calculated from whole genome sequences.</title>
        <authorList>
            <person name="Nicholson A.C."/>
            <person name="Gulvik C.A."/>
            <person name="Whitney A.M."/>
            <person name="Humrighouse B.W."/>
            <person name="Bell M."/>
            <person name="Holmes B."/>
            <person name="Steigerwalt A.G."/>
            <person name="Villarma A."/>
            <person name="Sheth M."/>
            <person name="Batra D."/>
            <person name="Pryor J."/>
            <person name="Bernardet J.-F."/>
            <person name="Hugo C."/>
            <person name="Kampfer P."/>
            <person name="Newman J."/>
            <person name="McQuiston J.R."/>
        </authorList>
    </citation>
    <scope>NUCLEOTIDE SEQUENCE [LARGE SCALE GENOMIC DNA]</scope>
    <source>
        <strain evidence="2">G0229</strain>
    </source>
</reference>
<dbReference type="RefSeq" id="WP_123868596.1">
    <property type="nucleotide sequence ID" value="NZ_CP033932.1"/>
</dbReference>
<dbReference type="Proteomes" id="UP000271193">
    <property type="component" value="Chromosome"/>
</dbReference>
<accession>A0A3G6T9Y9</accession>
<name>A0A3G6T9Y9_9FLAO</name>
<evidence type="ECO:0000313" key="2">
    <source>
        <dbReference type="Proteomes" id="UP000271193"/>
    </source>
</evidence>
<proteinExistence type="predicted"/>
<dbReference type="AlphaFoldDB" id="A0A3G6T9Y9"/>
<keyword evidence="2" id="KW-1185">Reference proteome</keyword>
<dbReference type="EMBL" id="CP033932">
    <property type="protein sequence ID" value="AZB23446.1"/>
    <property type="molecule type" value="Genomic_DNA"/>
</dbReference>